<comment type="caution">
    <text evidence="1">The sequence shown here is derived from an EMBL/GenBank/DDBJ whole genome shotgun (WGS) entry which is preliminary data.</text>
</comment>
<reference evidence="1" key="1">
    <citation type="journal article" date="2015" name="Nature">
        <title>Complex archaea that bridge the gap between prokaryotes and eukaryotes.</title>
        <authorList>
            <person name="Spang A."/>
            <person name="Saw J.H."/>
            <person name="Jorgensen S.L."/>
            <person name="Zaremba-Niedzwiedzka K."/>
            <person name="Martijn J."/>
            <person name="Lind A.E."/>
            <person name="van Eijk R."/>
            <person name="Schleper C."/>
            <person name="Guy L."/>
            <person name="Ettema T.J."/>
        </authorList>
    </citation>
    <scope>NUCLEOTIDE SEQUENCE</scope>
</reference>
<gene>
    <name evidence="1" type="ORF">LCGC14_1288140</name>
</gene>
<accession>A0A0F9KTA0</accession>
<evidence type="ECO:0000313" key="1">
    <source>
        <dbReference type="EMBL" id="KKM85524.1"/>
    </source>
</evidence>
<protein>
    <submittedName>
        <fullName evidence="1">Uncharacterized protein</fullName>
    </submittedName>
</protein>
<dbReference type="AlphaFoldDB" id="A0A0F9KTA0"/>
<organism evidence="1">
    <name type="scientific">marine sediment metagenome</name>
    <dbReference type="NCBI Taxonomy" id="412755"/>
    <lineage>
        <taxon>unclassified sequences</taxon>
        <taxon>metagenomes</taxon>
        <taxon>ecological metagenomes</taxon>
    </lineage>
</organism>
<sequence length="127" mass="14475">MFDDATEPVAVSRSAWMAVMELARHTDMSLSEKIASLNIERADFDTRPFLAMQLKLIQNIIRGYEQETAEKLEGSKGEESEIEIELTLAEALYLHLTIGVADFKGAMTLKKHLWRVISTLYEREKKA</sequence>
<dbReference type="EMBL" id="LAZR01007395">
    <property type="protein sequence ID" value="KKM85524.1"/>
    <property type="molecule type" value="Genomic_DNA"/>
</dbReference>
<name>A0A0F9KTA0_9ZZZZ</name>
<proteinExistence type="predicted"/>